<proteinExistence type="inferred from homology"/>
<dbReference type="InterPro" id="IPR036322">
    <property type="entry name" value="WD40_repeat_dom_sf"/>
</dbReference>
<keyword evidence="4" id="KW-0805">Transcription regulation</keyword>
<comment type="similarity">
    <text evidence="1">Belongs to the WD repeat ESC family.</text>
</comment>
<protein>
    <recommendedName>
        <fullName evidence="10">Polycomb protein EED</fullName>
    </recommendedName>
</protein>
<name>A0AAX4K7V9_9TREE</name>
<evidence type="ECO:0000256" key="7">
    <source>
        <dbReference type="SAM" id="MobiDB-lite"/>
    </source>
</evidence>
<organism evidence="8 9">
    <name type="scientific">Kwoniella dendrophila CBS 6074</name>
    <dbReference type="NCBI Taxonomy" id="1295534"/>
    <lineage>
        <taxon>Eukaryota</taxon>
        <taxon>Fungi</taxon>
        <taxon>Dikarya</taxon>
        <taxon>Basidiomycota</taxon>
        <taxon>Agaricomycotina</taxon>
        <taxon>Tremellomycetes</taxon>
        <taxon>Tremellales</taxon>
        <taxon>Cryptococcaceae</taxon>
        <taxon>Kwoniella</taxon>
    </lineage>
</organism>
<evidence type="ECO:0008006" key="10">
    <source>
        <dbReference type="Google" id="ProtNLM"/>
    </source>
</evidence>
<dbReference type="SMART" id="SM00320">
    <property type="entry name" value="WD40"/>
    <property type="match status" value="3"/>
</dbReference>
<dbReference type="PROSITE" id="PS50082">
    <property type="entry name" value="WD_REPEATS_2"/>
    <property type="match status" value="2"/>
</dbReference>
<evidence type="ECO:0000256" key="6">
    <source>
        <dbReference type="PROSITE-ProRule" id="PRU00221"/>
    </source>
</evidence>
<dbReference type="PROSITE" id="PS50294">
    <property type="entry name" value="WD_REPEATS_REGION"/>
    <property type="match status" value="2"/>
</dbReference>
<dbReference type="SUPFAM" id="SSF50978">
    <property type="entry name" value="WD40 repeat-like"/>
    <property type="match status" value="1"/>
</dbReference>
<dbReference type="PANTHER" id="PTHR10253">
    <property type="entry name" value="POLYCOMB PROTEIN"/>
    <property type="match status" value="1"/>
</dbReference>
<feature type="compositionally biased region" description="Basic and acidic residues" evidence="7">
    <location>
        <begin position="441"/>
        <end position="453"/>
    </location>
</feature>
<dbReference type="InterPro" id="IPR051243">
    <property type="entry name" value="PcG_WD-repeat"/>
</dbReference>
<dbReference type="InterPro" id="IPR001680">
    <property type="entry name" value="WD40_rpt"/>
</dbReference>
<evidence type="ECO:0000313" key="9">
    <source>
        <dbReference type="Proteomes" id="UP001355207"/>
    </source>
</evidence>
<evidence type="ECO:0000256" key="4">
    <source>
        <dbReference type="ARBA" id="ARBA00023015"/>
    </source>
</evidence>
<dbReference type="GeneID" id="91098571"/>
<dbReference type="Gene3D" id="2.130.10.10">
    <property type="entry name" value="YVTN repeat-like/Quinoprotein amine dehydrogenase"/>
    <property type="match status" value="1"/>
</dbReference>
<dbReference type="InterPro" id="IPR019775">
    <property type="entry name" value="WD40_repeat_CS"/>
</dbReference>
<keyword evidence="2 6" id="KW-0853">WD repeat</keyword>
<sequence length="593" mass="67561">MSYPTPSSHAPSSPPILMEAESSQSKLKWYKKINPKNLGRGGHPYTCQAISFYDGPHPSRIEDVKFWPFVGPLVPWRTPTAIDKGWESYEGTAALCINRKLVIGRCTDEDPWKVLWELEIDDSLFTAAWTYHPFTCHPLLAVAGNKGLIHIIDAISKKCIRVLKGHGGDILCVTFHPLNPHILASTSYDKSTRIWNILGSDTPKLPQGVLPNENYPMGDADQGNCLITILAGEGKGGHRGYVSWAAFHPTKNAIATAGLDRQVKIWPLFEFPEPSFKPVPTPRGYRAKIIYVPMFSTSRLHFDFVDYIEWLDEHILITRQRQQVAIWQWLGFSRYFGSKDASPLNMDSTSRDYDDSGSFLPITIYSFGADNWAMNPSLHRQFAPTTEEAENLKQNENLVTDPLMALVAHRGDTHLPELLLINPLLARDGDPPLPIMEKRFKTRREDEIDEQKKTKLTLQQRRKQIYDKQRMLDGHNDNDDNDDDDDDDSSMIEEIPYEKAIYQIDKEIEEENENIESRNENMIGDRNKTLEPWRLIASDFRSINQSLARRGRKIYKGNTNLCNVSISPRGAKWIIGVGEPSTIFVWKNDSTPI</sequence>
<evidence type="ECO:0000256" key="1">
    <source>
        <dbReference type="ARBA" id="ARBA00008075"/>
    </source>
</evidence>
<dbReference type="Proteomes" id="UP001355207">
    <property type="component" value="Chromosome 11"/>
</dbReference>
<dbReference type="InterPro" id="IPR015943">
    <property type="entry name" value="WD40/YVTN_repeat-like_dom_sf"/>
</dbReference>
<reference evidence="8 9" key="1">
    <citation type="submission" date="2024-01" db="EMBL/GenBank/DDBJ databases">
        <title>Comparative genomics of Cryptococcus and Kwoniella reveals pathogenesis evolution and contrasting modes of karyotype evolution via chromosome fusion or intercentromeric recombination.</title>
        <authorList>
            <person name="Coelho M.A."/>
            <person name="David-Palma M."/>
            <person name="Shea T."/>
            <person name="Bowers K."/>
            <person name="McGinley-Smith S."/>
            <person name="Mohammad A.W."/>
            <person name="Gnirke A."/>
            <person name="Yurkov A.M."/>
            <person name="Nowrousian M."/>
            <person name="Sun S."/>
            <person name="Cuomo C.A."/>
            <person name="Heitman J."/>
        </authorList>
    </citation>
    <scope>NUCLEOTIDE SEQUENCE [LARGE SCALE GENOMIC DNA]</scope>
    <source>
        <strain evidence="8 9">CBS 6074</strain>
    </source>
</reference>
<evidence type="ECO:0000256" key="2">
    <source>
        <dbReference type="ARBA" id="ARBA00022574"/>
    </source>
</evidence>
<gene>
    <name evidence="8" type="ORF">L201_007903</name>
</gene>
<keyword evidence="3" id="KW-0677">Repeat</keyword>
<dbReference type="AlphaFoldDB" id="A0AAX4K7V9"/>
<feature type="compositionally biased region" description="Acidic residues" evidence="7">
    <location>
        <begin position="479"/>
        <end position="490"/>
    </location>
</feature>
<dbReference type="RefSeq" id="XP_066079702.1">
    <property type="nucleotide sequence ID" value="XM_066223605.1"/>
</dbReference>
<feature type="region of interest" description="Disordered" evidence="7">
    <location>
        <begin position="441"/>
        <end position="490"/>
    </location>
</feature>
<dbReference type="Pfam" id="PF00400">
    <property type="entry name" value="WD40"/>
    <property type="match status" value="2"/>
</dbReference>
<keyword evidence="5" id="KW-0804">Transcription</keyword>
<feature type="repeat" description="WD" evidence="6">
    <location>
        <begin position="235"/>
        <end position="266"/>
    </location>
</feature>
<feature type="repeat" description="WD" evidence="6">
    <location>
        <begin position="163"/>
        <end position="197"/>
    </location>
</feature>
<accession>A0AAX4K7V9</accession>
<dbReference type="PROSITE" id="PS00678">
    <property type="entry name" value="WD_REPEATS_1"/>
    <property type="match status" value="1"/>
</dbReference>
<dbReference type="EMBL" id="CP144108">
    <property type="protein sequence ID" value="WWC92940.1"/>
    <property type="molecule type" value="Genomic_DNA"/>
</dbReference>
<evidence type="ECO:0000256" key="5">
    <source>
        <dbReference type="ARBA" id="ARBA00023163"/>
    </source>
</evidence>
<keyword evidence="9" id="KW-1185">Reference proteome</keyword>
<feature type="compositionally biased region" description="Basic and acidic residues" evidence="7">
    <location>
        <begin position="464"/>
        <end position="478"/>
    </location>
</feature>
<evidence type="ECO:0000313" key="8">
    <source>
        <dbReference type="EMBL" id="WWC92940.1"/>
    </source>
</evidence>
<evidence type="ECO:0000256" key="3">
    <source>
        <dbReference type="ARBA" id="ARBA00022737"/>
    </source>
</evidence>